<accession>A0A6S6R741</accession>
<sequence length="201" mass="22968">MNFIKMQLRKLGEVKFGLVLLVIGVICGFVFAKVFREYYWDSISILDVDYINKIKNSAIDESVLFGYVLWNIFQPFVLFWIVSATVLGLPYIALSILYCGFQGSFFVTVLISKYGLKGVLLIFGYTFPHYLLYLPVAFLCLRGGFWLCRSLHYDNLSKKGKSEKIIRTIVLVLFLGFALFLGCLLETYVGSALLKKILVLF</sequence>
<dbReference type="InterPro" id="IPR002798">
    <property type="entry name" value="SpoIIM-like"/>
</dbReference>
<dbReference type="EMBL" id="AP023367">
    <property type="protein sequence ID" value="BCJ95320.1"/>
    <property type="molecule type" value="Genomic_DNA"/>
</dbReference>
<evidence type="ECO:0000313" key="1">
    <source>
        <dbReference type="EMBL" id="BCJ95320.1"/>
    </source>
</evidence>
<proteinExistence type="predicted"/>
<protein>
    <submittedName>
        <fullName evidence="1">Uncharacterized protein</fullName>
    </submittedName>
</protein>
<dbReference type="Pfam" id="PF01944">
    <property type="entry name" value="SpoIIM"/>
    <property type="match status" value="1"/>
</dbReference>
<keyword evidence="2" id="KW-1185">Reference proteome</keyword>
<gene>
    <name evidence="1" type="ORF">acsn021_28890</name>
</gene>
<organism evidence="1 2">
    <name type="scientific">Anaerocolumna cellulosilytica</name>
    <dbReference type="NCBI Taxonomy" id="433286"/>
    <lineage>
        <taxon>Bacteria</taxon>
        <taxon>Bacillati</taxon>
        <taxon>Bacillota</taxon>
        <taxon>Clostridia</taxon>
        <taxon>Lachnospirales</taxon>
        <taxon>Lachnospiraceae</taxon>
        <taxon>Anaerocolumna</taxon>
    </lineage>
</organism>
<reference evidence="1 2" key="1">
    <citation type="journal article" date="2016" name="Int. J. Syst. Evol. Microbiol.">
        <title>Descriptions of Anaerotaenia torta gen. nov., sp. nov. and Anaerocolumna cellulosilytica gen. nov., sp. nov. isolated from a methanogenic reactor of cattle waste.</title>
        <authorList>
            <person name="Uek A."/>
            <person name="Ohtaki Y."/>
            <person name="Kaku N."/>
            <person name="Ueki K."/>
        </authorList>
    </citation>
    <scope>NUCLEOTIDE SEQUENCE [LARGE SCALE GENOMIC DNA]</scope>
    <source>
        <strain evidence="1 2">SN021</strain>
    </source>
</reference>
<dbReference type="RefSeq" id="WP_184094087.1">
    <property type="nucleotide sequence ID" value="NZ_AP023367.1"/>
</dbReference>
<dbReference type="KEGG" id="acel:acsn021_28890"/>
<dbReference type="AlphaFoldDB" id="A0A6S6R741"/>
<name>A0A6S6R741_9FIRM</name>
<dbReference type="Proteomes" id="UP000515561">
    <property type="component" value="Chromosome"/>
</dbReference>
<evidence type="ECO:0000313" key="2">
    <source>
        <dbReference type="Proteomes" id="UP000515561"/>
    </source>
</evidence>